<dbReference type="GO" id="GO:0019814">
    <property type="term" value="C:immunoglobulin complex"/>
    <property type="evidence" value="ECO:0007669"/>
    <property type="project" value="UniProtKB-KW"/>
</dbReference>
<keyword evidence="3" id="KW-1280">Immunoglobulin</keyword>
<dbReference type="SMART" id="SM00406">
    <property type="entry name" value="IGv"/>
    <property type="match status" value="1"/>
</dbReference>
<evidence type="ECO:0000313" key="5">
    <source>
        <dbReference type="EMBL" id="NXN95742.1"/>
    </source>
</evidence>
<dbReference type="FunFam" id="2.60.40.10:FF:002198">
    <property type="entry name" value="Immunoglobulin heavy variable 5-2"/>
    <property type="match status" value="1"/>
</dbReference>
<dbReference type="GO" id="GO:0002250">
    <property type="term" value="P:adaptive immune response"/>
    <property type="evidence" value="ECO:0007669"/>
    <property type="project" value="UniProtKB-KW"/>
</dbReference>
<organism evidence="5 6">
    <name type="scientific">Rhinopomastus cyanomelas</name>
    <name type="common">Common scimitarbill</name>
    <dbReference type="NCBI Taxonomy" id="113115"/>
    <lineage>
        <taxon>Eukaryota</taxon>
        <taxon>Metazoa</taxon>
        <taxon>Chordata</taxon>
        <taxon>Craniata</taxon>
        <taxon>Vertebrata</taxon>
        <taxon>Euteleostomi</taxon>
        <taxon>Archelosauria</taxon>
        <taxon>Archosauria</taxon>
        <taxon>Dinosauria</taxon>
        <taxon>Saurischia</taxon>
        <taxon>Theropoda</taxon>
        <taxon>Coelurosauria</taxon>
        <taxon>Aves</taxon>
        <taxon>Neognathae</taxon>
        <taxon>Neoaves</taxon>
        <taxon>Telluraves</taxon>
        <taxon>Coraciimorphae</taxon>
        <taxon>Bucerotiformes</taxon>
        <taxon>Rhinopomastidae</taxon>
        <taxon>Rhinopomastus</taxon>
    </lineage>
</organism>
<dbReference type="InterPro" id="IPR050199">
    <property type="entry name" value="IgHV"/>
</dbReference>
<protein>
    <submittedName>
        <fullName evidence="5">HV323 protein</fullName>
    </submittedName>
</protein>
<evidence type="ECO:0000256" key="2">
    <source>
        <dbReference type="ARBA" id="ARBA00023130"/>
    </source>
</evidence>
<reference evidence="5 6" key="1">
    <citation type="submission" date="2019-09" db="EMBL/GenBank/DDBJ databases">
        <title>Bird 10,000 Genomes (B10K) Project - Family phase.</title>
        <authorList>
            <person name="Zhang G."/>
        </authorList>
    </citation>
    <scope>NUCLEOTIDE SEQUENCE [LARGE SCALE GENOMIC DNA]</scope>
    <source>
        <strain evidence="5">B10K-DU-002-35</strain>
        <tissue evidence="5">Muscle</tissue>
    </source>
</reference>
<evidence type="ECO:0000256" key="3">
    <source>
        <dbReference type="ARBA" id="ARBA00043265"/>
    </source>
</evidence>
<dbReference type="OrthoDB" id="8865476at2759"/>
<dbReference type="Proteomes" id="UP000565785">
    <property type="component" value="Unassembled WGS sequence"/>
</dbReference>
<dbReference type="InterPro" id="IPR013106">
    <property type="entry name" value="Ig_V-set"/>
</dbReference>
<evidence type="ECO:0000313" key="6">
    <source>
        <dbReference type="Proteomes" id="UP000565785"/>
    </source>
</evidence>
<proteinExistence type="predicted"/>
<feature type="non-terminal residue" evidence="5">
    <location>
        <position position="104"/>
    </location>
</feature>
<feature type="domain" description="Ig-like" evidence="4">
    <location>
        <begin position="19"/>
        <end position="104"/>
    </location>
</feature>
<comment type="caution">
    <text evidence="5">The sequence shown here is derived from an EMBL/GenBank/DDBJ whole genome shotgun (WGS) entry which is preliminary data.</text>
</comment>
<evidence type="ECO:0000256" key="1">
    <source>
        <dbReference type="ARBA" id="ARBA00022859"/>
    </source>
</evidence>
<dbReference type="SUPFAM" id="SSF48726">
    <property type="entry name" value="Immunoglobulin"/>
    <property type="match status" value="1"/>
</dbReference>
<dbReference type="Gene3D" id="2.60.40.10">
    <property type="entry name" value="Immunoglobulins"/>
    <property type="match status" value="1"/>
</dbReference>
<name>A0A7L1N8E1_RHICY</name>
<dbReference type="AlphaFoldDB" id="A0A7L1N8E1"/>
<keyword evidence="1" id="KW-0391">Immunity</keyword>
<dbReference type="Pfam" id="PF07686">
    <property type="entry name" value="V-set"/>
    <property type="match status" value="1"/>
</dbReference>
<dbReference type="InterPro" id="IPR007110">
    <property type="entry name" value="Ig-like_dom"/>
</dbReference>
<gene>
    <name evidence="5" type="primary">Ighv323_2</name>
    <name evidence="5" type="ORF">RHICYA_R09916</name>
</gene>
<feature type="non-terminal residue" evidence="5">
    <location>
        <position position="1"/>
    </location>
</feature>
<dbReference type="InterPro" id="IPR036179">
    <property type="entry name" value="Ig-like_dom_sf"/>
</dbReference>
<dbReference type="PANTHER" id="PTHR23266">
    <property type="entry name" value="IMMUNOGLOBULIN HEAVY CHAIN"/>
    <property type="match status" value="1"/>
</dbReference>
<keyword evidence="6" id="KW-1185">Reference proteome</keyword>
<sequence length="104" mass="10712">GLQAAMQLVESGGGLQPPGGSLSLLCKASGFDFGSFSMSWVRQVPGKGLQWVAGINKGGSTRYGPGFQGRCSISRDNGQSSVRLQMNGLSADDSATYYCAKSAG</sequence>
<dbReference type="EMBL" id="VXBP01003606">
    <property type="protein sequence ID" value="NXN95742.1"/>
    <property type="molecule type" value="Genomic_DNA"/>
</dbReference>
<dbReference type="InterPro" id="IPR013783">
    <property type="entry name" value="Ig-like_fold"/>
</dbReference>
<dbReference type="PROSITE" id="PS50835">
    <property type="entry name" value="IG_LIKE"/>
    <property type="match status" value="1"/>
</dbReference>
<keyword evidence="2" id="KW-1064">Adaptive immunity</keyword>
<dbReference type="GO" id="GO:0005576">
    <property type="term" value="C:extracellular region"/>
    <property type="evidence" value="ECO:0007669"/>
    <property type="project" value="UniProtKB-ARBA"/>
</dbReference>
<accession>A0A7L1N8E1</accession>
<evidence type="ECO:0000259" key="4">
    <source>
        <dbReference type="PROSITE" id="PS50835"/>
    </source>
</evidence>